<dbReference type="OrthoDB" id="9444602at2759"/>
<comment type="similarity">
    <text evidence="11">Belongs to the G-protein coupled receptor 1 family.</text>
</comment>
<feature type="transmembrane region" description="Helical" evidence="12">
    <location>
        <begin position="537"/>
        <end position="557"/>
    </location>
</feature>
<feature type="transmembrane region" description="Helical" evidence="12">
    <location>
        <begin position="27"/>
        <end position="52"/>
    </location>
</feature>
<keyword evidence="15" id="KW-1185">Reference proteome</keyword>
<dbReference type="InterPro" id="IPR050402">
    <property type="entry name" value="OR51/52/56-like"/>
</dbReference>
<dbReference type="PANTHER" id="PTHR26450">
    <property type="entry name" value="OLFACTORY RECEPTOR 56B1-RELATED"/>
    <property type="match status" value="1"/>
</dbReference>
<feature type="transmembrane region" description="Helical" evidence="12">
    <location>
        <begin position="766"/>
        <end position="787"/>
    </location>
</feature>
<comment type="function">
    <text evidence="1">Putative odorant or sperm cell receptor.</text>
</comment>
<dbReference type="CDD" id="cd15222">
    <property type="entry name" value="7tmA_OR51-like"/>
    <property type="match status" value="3"/>
</dbReference>
<dbReference type="SUPFAM" id="SSF81321">
    <property type="entry name" value="Family A G protein-coupled receptor-like"/>
    <property type="match status" value="3"/>
</dbReference>
<feature type="domain" description="G-protein coupled receptors family 1 profile" evidence="13">
    <location>
        <begin position="607"/>
        <end position="858"/>
    </location>
</feature>
<comment type="caution">
    <text evidence="14">The sequence shown here is derived from an EMBL/GenBank/DDBJ whole genome shotgun (WGS) entry which is preliminary data.</text>
</comment>
<evidence type="ECO:0000256" key="9">
    <source>
        <dbReference type="ARBA" id="ARBA00023170"/>
    </source>
</evidence>
<keyword evidence="6 12" id="KW-1133">Transmembrane helix</keyword>
<feature type="transmembrane region" description="Helical" evidence="12">
    <location>
        <begin position="143"/>
        <end position="164"/>
    </location>
</feature>
<evidence type="ECO:0000256" key="3">
    <source>
        <dbReference type="ARBA" id="ARBA00022606"/>
    </source>
</evidence>
<reference evidence="14" key="1">
    <citation type="journal article" date="2021" name="Evol. Appl.">
        <title>The genome of the Pyrenean desman and the effects of bottlenecks and inbreeding on the genomic landscape of an endangered species.</title>
        <authorList>
            <person name="Escoda L."/>
            <person name="Castresana J."/>
        </authorList>
    </citation>
    <scope>NUCLEOTIDE SEQUENCE</scope>
    <source>
        <strain evidence="14">IBE-C5619</strain>
    </source>
</reference>
<name>A0A8J6DUW6_GALPY</name>
<dbReference type="PROSITE" id="PS00237">
    <property type="entry name" value="G_PROTEIN_RECEP_F1_1"/>
    <property type="match status" value="1"/>
</dbReference>
<keyword evidence="5" id="KW-0552">Olfaction</keyword>
<keyword evidence="3" id="KW-0716">Sensory transduction</keyword>
<feature type="transmembrane region" description="Helical" evidence="12">
    <location>
        <begin position="837"/>
        <end position="857"/>
    </location>
</feature>
<feature type="transmembrane region" description="Helical" evidence="12">
    <location>
        <begin position="104"/>
        <end position="122"/>
    </location>
</feature>
<dbReference type="GO" id="GO:0004984">
    <property type="term" value="F:olfactory receptor activity"/>
    <property type="evidence" value="ECO:0007669"/>
    <property type="project" value="InterPro"/>
</dbReference>
<feature type="transmembrane region" description="Helical" evidence="12">
    <location>
        <begin position="236"/>
        <end position="259"/>
    </location>
</feature>
<evidence type="ECO:0000259" key="13">
    <source>
        <dbReference type="PROSITE" id="PS50262"/>
    </source>
</evidence>
<evidence type="ECO:0000256" key="1">
    <source>
        <dbReference type="ARBA" id="ARBA00003929"/>
    </source>
</evidence>
<feature type="transmembrane region" description="Helical" evidence="12">
    <location>
        <begin position="73"/>
        <end position="92"/>
    </location>
</feature>
<evidence type="ECO:0000313" key="14">
    <source>
        <dbReference type="EMBL" id="KAG8522802.1"/>
    </source>
</evidence>
<sequence length="881" mass="98658">MLGLNGTPFQPATLQLTGIPGMQTGQAWVALVFCILYLISITGNLSIIALVIREPAMHQPMYYFLSMLSLNDLGVSFSTVPTVLATFCFNYRHVGFDACLVQMFFIHTFSFMESGILLAMSFDHFVAICDPLHYATVLTNSRILAMGLGILTKSFTTLFPFPFLGNVLHHSYCLHPDLMKVACGDVRVNNIYGLFVVIFTYGIDSTFILLSYALILRAVLAIACQEQRLKALNTCMSHICAVLAFYVPIIVVSMFHRFWKSAPAVVHVMMSNVYLFVPPVLNPIIYRLLFVIGDMGAATNESLDFQSVFLTGIPGLEAQHDWLSIPFFTMYIVAIVGNSLIMAAVKADSALHEPMYLFLSMLAITEMFFIHTFSCMESGVLLAMSYDRFVAIYNPLRYTAILTLPRIISMGLSITLKSVIFMAPLPILLRQLPYCHTNVLSHSYCLHSDLIQLPCADTKLNSILGLSIVLASFGLDSLLIVVSYILILYTVLGIASGEGRRKALNTCMSHICAVLVYYVPMIGVSVMHRAAKHASPLVHTLMSIIYLFVFPVLNPIIYSLSPAIMFVVTNSSQVSFYFILTGIPGFEVFHIWISIPFFCFYAVSIMGNTTILAVIKMEPTLHEPMYLFLSMLALTDLGLTLTTLPTVMGILWFSASEISFEACFAQFFFLHGFSFMESSVLLAMSFDRYVAICCPLHYVSILTNRVISRIGIAIILRCVLAVLPPLFLLKRLPFCDSHQLSHSYCLHQDMIRLVCADTTINNWHGFFLVLFIIILDPLLIVLSYMLILRSILRIGSQVERLRALNNCLSHILAVLVLYVPMVGVSMTHRFAKHAPPIVHVILANIYLLAPPVMNPIIYSVKTKQIRRGIFQLFSHRHLQKC</sequence>
<feature type="transmembrane region" description="Helical" evidence="12">
    <location>
        <begin position="191"/>
        <end position="215"/>
    </location>
</feature>
<dbReference type="AlphaFoldDB" id="A0A8J6DUW6"/>
<keyword evidence="9 11" id="KW-0675">Receptor</keyword>
<feature type="transmembrane region" description="Helical" evidence="12">
    <location>
        <begin position="468"/>
        <end position="495"/>
    </location>
</feature>
<feature type="transmembrane region" description="Helical" evidence="12">
    <location>
        <begin position="706"/>
        <end position="727"/>
    </location>
</feature>
<evidence type="ECO:0000256" key="4">
    <source>
        <dbReference type="ARBA" id="ARBA00022692"/>
    </source>
</evidence>
<evidence type="ECO:0000256" key="2">
    <source>
        <dbReference type="ARBA" id="ARBA00004141"/>
    </source>
</evidence>
<dbReference type="EMBL" id="JAGFMF010011429">
    <property type="protein sequence ID" value="KAG8522802.1"/>
    <property type="molecule type" value="Genomic_DNA"/>
</dbReference>
<dbReference type="Pfam" id="PF13853">
    <property type="entry name" value="7tm_4"/>
    <property type="match status" value="3"/>
</dbReference>
<protein>
    <submittedName>
        <fullName evidence="14">Olfactory receptor 51I1</fullName>
    </submittedName>
</protein>
<feature type="transmembrane region" description="Helical" evidence="12">
    <location>
        <begin position="357"/>
        <end position="386"/>
    </location>
</feature>
<dbReference type="InterPro" id="IPR000725">
    <property type="entry name" value="Olfact_rcpt"/>
</dbReference>
<dbReference type="Proteomes" id="UP000700334">
    <property type="component" value="Unassembled WGS sequence"/>
</dbReference>
<dbReference type="Gene3D" id="1.20.1070.10">
    <property type="entry name" value="Rhodopsin 7-helix transmembrane proteins"/>
    <property type="match status" value="3"/>
</dbReference>
<keyword evidence="7 11" id="KW-0297">G-protein coupled receptor</keyword>
<comment type="subcellular location">
    <subcellularLocation>
        <location evidence="2">Membrane</location>
        <topology evidence="2">Multi-pass membrane protein</topology>
    </subcellularLocation>
</comment>
<evidence type="ECO:0000256" key="10">
    <source>
        <dbReference type="ARBA" id="ARBA00023224"/>
    </source>
</evidence>
<dbReference type="InterPro" id="IPR000276">
    <property type="entry name" value="GPCR_Rhodpsn"/>
</dbReference>
<dbReference type="PANTHER" id="PTHR26450:SF180">
    <property type="entry name" value="OLFACTORY RECEPTOR"/>
    <property type="match status" value="1"/>
</dbReference>
<proteinExistence type="inferred from homology"/>
<dbReference type="PRINTS" id="PR00237">
    <property type="entry name" value="GPCRRHODOPSN"/>
</dbReference>
<feature type="transmembrane region" description="Helical" evidence="12">
    <location>
        <begin position="627"/>
        <end position="652"/>
    </location>
</feature>
<keyword evidence="10 11" id="KW-0807">Transducer</keyword>
<evidence type="ECO:0000256" key="12">
    <source>
        <dbReference type="SAM" id="Phobius"/>
    </source>
</evidence>
<keyword evidence="4 11" id="KW-0812">Transmembrane</keyword>
<organism evidence="14 15">
    <name type="scientific">Galemys pyrenaicus</name>
    <name type="common">Iberian desman</name>
    <name type="synonym">Pyrenean desman</name>
    <dbReference type="NCBI Taxonomy" id="202257"/>
    <lineage>
        <taxon>Eukaryota</taxon>
        <taxon>Metazoa</taxon>
        <taxon>Chordata</taxon>
        <taxon>Craniata</taxon>
        <taxon>Vertebrata</taxon>
        <taxon>Euteleostomi</taxon>
        <taxon>Mammalia</taxon>
        <taxon>Eutheria</taxon>
        <taxon>Laurasiatheria</taxon>
        <taxon>Eulipotyphla</taxon>
        <taxon>Talpidae</taxon>
        <taxon>Galemys</taxon>
    </lineage>
</organism>
<dbReference type="GO" id="GO:0005886">
    <property type="term" value="C:plasma membrane"/>
    <property type="evidence" value="ECO:0007669"/>
    <property type="project" value="TreeGrafter"/>
</dbReference>
<feature type="transmembrane region" description="Helical" evidence="12">
    <location>
        <begin position="664"/>
        <end position="686"/>
    </location>
</feature>
<dbReference type="PROSITE" id="PS50262">
    <property type="entry name" value="G_PROTEIN_RECEP_F1_2"/>
    <property type="match status" value="3"/>
</dbReference>
<gene>
    <name evidence="14" type="ORF">J0S82_010017</name>
</gene>
<dbReference type="PRINTS" id="PR00245">
    <property type="entry name" value="OLFACTORYR"/>
</dbReference>
<evidence type="ECO:0000256" key="7">
    <source>
        <dbReference type="ARBA" id="ARBA00023040"/>
    </source>
</evidence>
<dbReference type="FunFam" id="1.20.1070.10:FF:000002">
    <property type="entry name" value="Olfactory receptor"/>
    <property type="match status" value="3"/>
</dbReference>
<feature type="transmembrane region" description="Helical" evidence="12">
    <location>
        <begin position="507"/>
        <end position="531"/>
    </location>
</feature>
<feature type="transmembrane region" description="Helical" evidence="12">
    <location>
        <begin position="808"/>
        <end position="831"/>
    </location>
</feature>
<evidence type="ECO:0000256" key="11">
    <source>
        <dbReference type="RuleBase" id="RU000688"/>
    </source>
</evidence>
<evidence type="ECO:0000256" key="6">
    <source>
        <dbReference type="ARBA" id="ARBA00022989"/>
    </source>
</evidence>
<feature type="transmembrane region" description="Helical" evidence="12">
    <location>
        <begin position="407"/>
        <end position="429"/>
    </location>
</feature>
<evidence type="ECO:0000313" key="15">
    <source>
        <dbReference type="Proteomes" id="UP000700334"/>
    </source>
</evidence>
<dbReference type="InterPro" id="IPR017452">
    <property type="entry name" value="GPCR_Rhodpsn_7TM"/>
</dbReference>
<evidence type="ECO:0000256" key="5">
    <source>
        <dbReference type="ARBA" id="ARBA00022725"/>
    </source>
</evidence>
<feature type="domain" description="G-protein coupled receptors family 1 profile" evidence="13">
    <location>
        <begin position="380"/>
        <end position="558"/>
    </location>
</feature>
<accession>A0A8J6DUW6</accession>
<evidence type="ECO:0000256" key="8">
    <source>
        <dbReference type="ARBA" id="ARBA00023136"/>
    </source>
</evidence>
<feature type="domain" description="G-protein coupled receptors family 1 profile" evidence="13">
    <location>
        <begin position="43"/>
        <end position="286"/>
    </location>
</feature>
<feature type="transmembrane region" description="Helical" evidence="12">
    <location>
        <begin position="589"/>
        <end position="615"/>
    </location>
</feature>
<feature type="transmembrane region" description="Helical" evidence="12">
    <location>
        <begin position="322"/>
        <end position="345"/>
    </location>
</feature>
<keyword evidence="8 12" id="KW-0472">Membrane</keyword>
<dbReference type="GO" id="GO:0071396">
    <property type="term" value="P:cellular response to lipid"/>
    <property type="evidence" value="ECO:0007669"/>
    <property type="project" value="UniProtKB-ARBA"/>
</dbReference>
<feature type="transmembrane region" description="Helical" evidence="12">
    <location>
        <begin position="265"/>
        <end position="285"/>
    </location>
</feature>
<dbReference type="GO" id="GO:0004930">
    <property type="term" value="F:G protein-coupled receptor activity"/>
    <property type="evidence" value="ECO:0007669"/>
    <property type="project" value="UniProtKB-KW"/>
</dbReference>